<dbReference type="InParanoid" id="D8QGG7"/>
<keyword evidence="3" id="KW-1185">Reference proteome</keyword>
<feature type="compositionally biased region" description="Basic and acidic residues" evidence="1">
    <location>
        <begin position="48"/>
        <end position="82"/>
    </location>
</feature>
<dbReference type="eggNOG" id="ENOG502TKZ4">
    <property type="taxonomic scope" value="Eukaryota"/>
</dbReference>
<evidence type="ECO:0000313" key="2">
    <source>
        <dbReference type="EMBL" id="EFI93298.1"/>
    </source>
</evidence>
<proteinExistence type="predicted"/>
<dbReference type="AlphaFoldDB" id="D8QGG7"/>
<dbReference type="OrthoDB" id="2532734at2759"/>
<dbReference type="GeneID" id="9590138"/>
<feature type="compositionally biased region" description="Basic and acidic residues" evidence="1">
    <location>
        <begin position="1"/>
        <end position="10"/>
    </location>
</feature>
<evidence type="ECO:0000256" key="1">
    <source>
        <dbReference type="SAM" id="MobiDB-lite"/>
    </source>
</evidence>
<feature type="region of interest" description="Disordered" evidence="1">
    <location>
        <begin position="1"/>
        <end position="82"/>
    </location>
</feature>
<name>D8QGG7_SCHCM</name>
<accession>D8QGG7</accession>
<evidence type="ECO:0000313" key="3">
    <source>
        <dbReference type="Proteomes" id="UP000007431"/>
    </source>
</evidence>
<dbReference type="EMBL" id="GL377311">
    <property type="protein sequence ID" value="EFI93298.1"/>
    <property type="molecule type" value="Genomic_DNA"/>
</dbReference>
<gene>
    <name evidence="2" type="ORF">SCHCODRAFT_60575</name>
</gene>
<dbReference type="HOGENOM" id="CLU_152691_1_0_1"/>
<organism evidence="3">
    <name type="scientific">Schizophyllum commune (strain H4-8 / FGSC 9210)</name>
    <name type="common">Split gill fungus</name>
    <dbReference type="NCBI Taxonomy" id="578458"/>
    <lineage>
        <taxon>Eukaryota</taxon>
        <taxon>Fungi</taxon>
        <taxon>Dikarya</taxon>
        <taxon>Basidiomycota</taxon>
        <taxon>Agaricomycotina</taxon>
        <taxon>Agaricomycetes</taxon>
        <taxon>Agaricomycetidae</taxon>
        <taxon>Agaricales</taxon>
        <taxon>Schizophyllaceae</taxon>
        <taxon>Schizophyllum</taxon>
    </lineage>
</organism>
<dbReference type="VEuPathDB" id="FungiDB:SCHCODRAFT_02639616"/>
<protein>
    <submittedName>
        <fullName evidence="2">Uncharacterized protein</fullName>
    </submittedName>
</protein>
<dbReference type="RefSeq" id="XP_003028201.1">
    <property type="nucleotide sequence ID" value="XM_003028155.1"/>
</dbReference>
<reference evidence="2 3" key="1">
    <citation type="journal article" date="2010" name="Nat. Biotechnol.">
        <title>Genome sequence of the model mushroom Schizophyllum commune.</title>
        <authorList>
            <person name="Ohm R.A."/>
            <person name="de Jong J.F."/>
            <person name="Lugones L.G."/>
            <person name="Aerts A."/>
            <person name="Kothe E."/>
            <person name="Stajich J.E."/>
            <person name="de Vries R.P."/>
            <person name="Record E."/>
            <person name="Levasseur A."/>
            <person name="Baker S.E."/>
            <person name="Bartholomew K.A."/>
            <person name="Coutinho P.M."/>
            <person name="Erdmann S."/>
            <person name="Fowler T.J."/>
            <person name="Gathman A.C."/>
            <person name="Lombard V."/>
            <person name="Henrissat B."/>
            <person name="Knabe N."/>
            <person name="Kuees U."/>
            <person name="Lilly W.W."/>
            <person name="Lindquist E."/>
            <person name="Lucas S."/>
            <person name="Magnuson J.K."/>
            <person name="Piumi F."/>
            <person name="Raudaskoski M."/>
            <person name="Salamov A."/>
            <person name="Schmutz J."/>
            <person name="Schwarze F.W.M.R."/>
            <person name="vanKuyk P.A."/>
            <person name="Horton J.S."/>
            <person name="Grigoriev I.V."/>
            <person name="Woesten H.A.B."/>
        </authorList>
    </citation>
    <scope>NUCLEOTIDE SEQUENCE [LARGE SCALE GENOMIC DNA]</scope>
    <source>
        <strain evidence="3">H4-8 / FGSC 9210</strain>
    </source>
</reference>
<sequence length="82" mass="9107">MPDHTSKNQKEQSFNILPHPAKTNDPADLNPPQPGGGLRSGGATHAFHARDPHIPAPHIRDNMPEPKSREELHARQAELNRK</sequence>
<dbReference type="Proteomes" id="UP000007431">
    <property type="component" value="Unassembled WGS sequence"/>
</dbReference>
<dbReference type="OMA" id="HIALFRC"/>
<dbReference type="KEGG" id="scm:SCHCO_02639616"/>